<evidence type="ECO:0000313" key="1">
    <source>
        <dbReference type="EMBL" id="TIB14061.1"/>
    </source>
</evidence>
<reference evidence="1 2" key="1">
    <citation type="submission" date="2019-03" db="EMBL/GenBank/DDBJ databases">
        <title>Sequencing 23 genomes of Wallemia ichthyophaga.</title>
        <authorList>
            <person name="Gostincar C."/>
        </authorList>
    </citation>
    <scope>NUCLEOTIDE SEQUENCE [LARGE SCALE GENOMIC DNA]</scope>
    <source>
        <strain evidence="1 2">EXF-8621</strain>
    </source>
</reference>
<dbReference type="EMBL" id="SPOF01000012">
    <property type="protein sequence ID" value="TIB14061.1"/>
    <property type="molecule type" value="Genomic_DNA"/>
</dbReference>
<organism evidence="1 2">
    <name type="scientific">Wallemia ichthyophaga</name>
    <dbReference type="NCBI Taxonomy" id="245174"/>
    <lineage>
        <taxon>Eukaryota</taxon>
        <taxon>Fungi</taxon>
        <taxon>Dikarya</taxon>
        <taxon>Basidiomycota</taxon>
        <taxon>Wallemiomycotina</taxon>
        <taxon>Wallemiomycetes</taxon>
        <taxon>Wallemiales</taxon>
        <taxon>Wallemiaceae</taxon>
        <taxon>Wallemia</taxon>
    </lineage>
</organism>
<comment type="caution">
    <text evidence="1">The sequence shown here is derived from an EMBL/GenBank/DDBJ whole genome shotgun (WGS) entry which is preliminary data.</text>
</comment>
<sequence>MENVAKMNVQSTSNGWMLYEGASTKDATEPLYIAEKSPECDDDDCCISFTDRQSKLFARSSMPKMLAWRDSDVKLIIHDRAYSLSKLRWWKTQRNFIVNSHNNHVLATFTYSHWSRKKLGIIRLYSAENTSDRDKVLFALILSIMAKVEHQRQLEVVF</sequence>
<name>A0A4T0HIU8_WALIC</name>
<dbReference type="Proteomes" id="UP000306954">
    <property type="component" value="Unassembled WGS sequence"/>
</dbReference>
<evidence type="ECO:0000313" key="2">
    <source>
        <dbReference type="Proteomes" id="UP000306954"/>
    </source>
</evidence>
<accession>A0A4T0HIU8</accession>
<dbReference type="AlphaFoldDB" id="A0A4T0HIU8"/>
<proteinExistence type="predicted"/>
<protein>
    <submittedName>
        <fullName evidence="1">Uncharacterized protein</fullName>
    </submittedName>
</protein>
<gene>
    <name evidence="1" type="ORF">E3P90_01390</name>
</gene>